<evidence type="ECO:0000256" key="2">
    <source>
        <dbReference type="SAM" id="Phobius"/>
    </source>
</evidence>
<keyword evidence="4" id="KW-1185">Reference proteome</keyword>
<evidence type="ECO:0000313" key="3">
    <source>
        <dbReference type="EMBL" id="KAJ8427433.1"/>
    </source>
</evidence>
<name>A0A9Q1GZR7_9CARY</name>
<gene>
    <name evidence="3" type="ORF">Cgig2_005277</name>
</gene>
<evidence type="ECO:0008006" key="5">
    <source>
        <dbReference type="Google" id="ProtNLM"/>
    </source>
</evidence>
<sequence length="454" mass="52795">MDLNTEAITSFPIWVRFMDLDIKNWGLASLSKLGGILGIPIKTDKYTMDKTRLNYARLLIDIPIVSLILLMTKIVYGHYEEDCRKKITTRQEWRKVPLQPAQEKETAESSNKTPSQETEVANTAVTQSMDAKGFTPARIDRALVNTLWYDQFDFSQVIYMANSLSNHTALIIDTPSYPKPPSTFQFCDMWIRNSSFLPLETSQLTASSHQGPSQALKLFLRKTKKPLQKLNKSHYADLKTQQSIARVELEKAQLLLQTDPMNSQLLQKEKALKEHYTKLLNSVIDIIRQQCKVEWITYRDECTSHNQQIKQVGMQGFSGKNHREDEDMGHQKHLICRLPKKPLHLLDQDLHIQEAVALKKDNLWVKWVHGRYLKQQEWRAYKAPPDCSWYWKKLVAVKDLFNKGITNSTTWQWQGGQNYTVQKGYQWLLGEMEYRGWSKAIWPRIATPRHSLTT</sequence>
<feature type="transmembrane region" description="Helical" evidence="2">
    <location>
        <begin position="58"/>
        <end position="79"/>
    </location>
</feature>
<comment type="caution">
    <text evidence="3">The sequence shown here is derived from an EMBL/GenBank/DDBJ whole genome shotgun (WGS) entry which is preliminary data.</text>
</comment>
<dbReference type="EMBL" id="JAKOGI010001145">
    <property type="protein sequence ID" value="KAJ8427433.1"/>
    <property type="molecule type" value="Genomic_DNA"/>
</dbReference>
<protein>
    <recommendedName>
        <fullName evidence="5">DUF4283 domain-containing protein</fullName>
    </recommendedName>
</protein>
<reference evidence="3" key="1">
    <citation type="submission" date="2022-04" db="EMBL/GenBank/DDBJ databases">
        <title>Carnegiea gigantea Genome sequencing and assembly v2.</title>
        <authorList>
            <person name="Copetti D."/>
            <person name="Sanderson M.J."/>
            <person name="Burquez A."/>
            <person name="Wojciechowski M.F."/>
        </authorList>
    </citation>
    <scope>NUCLEOTIDE SEQUENCE</scope>
    <source>
        <strain evidence="3">SGP5-SGP5p</strain>
        <tissue evidence="3">Aerial part</tissue>
    </source>
</reference>
<organism evidence="3 4">
    <name type="scientific">Carnegiea gigantea</name>
    <dbReference type="NCBI Taxonomy" id="171969"/>
    <lineage>
        <taxon>Eukaryota</taxon>
        <taxon>Viridiplantae</taxon>
        <taxon>Streptophyta</taxon>
        <taxon>Embryophyta</taxon>
        <taxon>Tracheophyta</taxon>
        <taxon>Spermatophyta</taxon>
        <taxon>Magnoliopsida</taxon>
        <taxon>eudicotyledons</taxon>
        <taxon>Gunneridae</taxon>
        <taxon>Pentapetalae</taxon>
        <taxon>Caryophyllales</taxon>
        <taxon>Cactineae</taxon>
        <taxon>Cactaceae</taxon>
        <taxon>Cactoideae</taxon>
        <taxon>Echinocereeae</taxon>
        <taxon>Carnegiea</taxon>
    </lineage>
</organism>
<proteinExistence type="predicted"/>
<dbReference type="PANTHER" id="PTHR33233">
    <property type="entry name" value="ENDONUCLEASE/EXONUCLEASE/PHOSPHATASE"/>
    <property type="match status" value="1"/>
</dbReference>
<keyword evidence="2" id="KW-0472">Membrane</keyword>
<feature type="region of interest" description="Disordered" evidence="1">
    <location>
        <begin position="96"/>
        <end position="124"/>
    </location>
</feature>
<dbReference type="OrthoDB" id="1932741at2759"/>
<dbReference type="PANTHER" id="PTHR33233:SF17">
    <property type="entry name" value="DUF4283 DOMAIN-CONTAINING PROTEIN"/>
    <property type="match status" value="1"/>
</dbReference>
<dbReference type="AlphaFoldDB" id="A0A9Q1GZR7"/>
<keyword evidence="2" id="KW-0812">Transmembrane</keyword>
<evidence type="ECO:0000313" key="4">
    <source>
        <dbReference type="Proteomes" id="UP001153076"/>
    </source>
</evidence>
<dbReference type="Proteomes" id="UP001153076">
    <property type="component" value="Unassembled WGS sequence"/>
</dbReference>
<accession>A0A9Q1GZR7</accession>
<evidence type="ECO:0000256" key="1">
    <source>
        <dbReference type="SAM" id="MobiDB-lite"/>
    </source>
</evidence>
<keyword evidence="2" id="KW-1133">Transmembrane helix</keyword>
<feature type="compositionally biased region" description="Polar residues" evidence="1">
    <location>
        <begin position="108"/>
        <end position="124"/>
    </location>
</feature>